<proteinExistence type="predicted"/>
<accession>A0A9W4RUJ3</accession>
<evidence type="ECO:0000313" key="2">
    <source>
        <dbReference type="EMBL" id="CAI0647987.1"/>
    </source>
</evidence>
<feature type="region of interest" description="Disordered" evidence="1">
    <location>
        <begin position="50"/>
        <end position="70"/>
    </location>
</feature>
<dbReference type="Proteomes" id="UP001152533">
    <property type="component" value="Unassembled WGS sequence"/>
</dbReference>
<evidence type="ECO:0000256" key="1">
    <source>
        <dbReference type="SAM" id="MobiDB-lite"/>
    </source>
</evidence>
<protein>
    <submittedName>
        <fullName evidence="2">Uncharacterized protein</fullName>
    </submittedName>
</protein>
<organism evidence="2 3">
    <name type="scientific">Colletotrichum noveboracense</name>
    <dbReference type="NCBI Taxonomy" id="2664923"/>
    <lineage>
        <taxon>Eukaryota</taxon>
        <taxon>Fungi</taxon>
        <taxon>Dikarya</taxon>
        <taxon>Ascomycota</taxon>
        <taxon>Pezizomycotina</taxon>
        <taxon>Sordariomycetes</taxon>
        <taxon>Hypocreomycetidae</taxon>
        <taxon>Glomerellales</taxon>
        <taxon>Glomerellaceae</taxon>
        <taxon>Colletotrichum</taxon>
        <taxon>Colletotrichum gloeosporioides species complex</taxon>
    </lineage>
</organism>
<keyword evidence="3" id="KW-1185">Reference proteome</keyword>
<reference evidence="2" key="1">
    <citation type="submission" date="2022-08" db="EMBL/GenBank/DDBJ databases">
        <authorList>
            <person name="Giroux E."/>
            <person name="Giroux E."/>
        </authorList>
    </citation>
    <scope>NUCLEOTIDE SEQUENCE</scope>
    <source>
        <strain evidence="2">H1091258</strain>
    </source>
</reference>
<sequence length="194" mass="21733">MGSLHGVERGVGSYVAGAELTLFPMNQITRPYGINHFPWPFFTKSGRRKEPLPRNFDTRPSGLFDPEAEPDKQLRQSVLKTLSGGFDKGTQVLLCEVLEAPSVESSRYIPLKLGDRILIKVREALVLLYMHRIGRDETSKEEPLYRQLTGGKLLAPEYHSAWTIELDGASRYIGAVAMEFINGVSIEEALRTRG</sequence>
<comment type="caution">
    <text evidence="2">The sequence shown here is derived from an EMBL/GenBank/DDBJ whole genome shotgun (WGS) entry which is preliminary data.</text>
</comment>
<dbReference type="EMBL" id="CAMGZC010000495">
    <property type="protein sequence ID" value="CAI0647987.1"/>
    <property type="molecule type" value="Genomic_DNA"/>
</dbReference>
<gene>
    <name evidence="2" type="ORF">CGXH109_LOCUS71043</name>
</gene>
<dbReference type="AlphaFoldDB" id="A0A9W4RUJ3"/>
<name>A0A9W4RUJ3_9PEZI</name>
<evidence type="ECO:0000313" key="3">
    <source>
        <dbReference type="Proteomes" id="UP001152533"/>
    </source>
</evidence>